<dbReference type="EMBL" id="KB097536">
    <property type="protein sequence ID" value="ESN95220.1"/>
    <property type="molecule type" value="Genomic_DNA"/>
</dbReference>
<evidence type="ECO:0000256" key="1">
    <source>
        <dbReference type="PROSITE-ProRule" id="PRU00043"/>
    </source>
</evidence>
<dbReference type="CDD" id="cd11304">
    <property type="entry name" value="Cadherin_repeat"/>
    <property type="match status" value="1"/>
</dbReference>
<dbReference type="GO" id="GO:0007156">
    <property type="term" value="P:homophilic cell adhesion via plasma membrane adhesion molecules"/>
    <property type="evidence" value="ECO:0007669"/>
    <property type="project" value="InterPro"/>
</dbReference>
<dbReference type="Pfam" id="PF00754">
    <property type="entry name" value="F5_F8_type_C"/>
    <property type="match status" value="1"/>
</dbReference>
<dbReference type="PROSITE" id="PS50268">
    <property type="entry name" value="CADHERIN_2"/>
    <property type="match status" value="1"/>
</dbReference>
<dbReference type="GO" id="GO:0016020">
    <property type="term" value="C:membrane"/>
    <property type="evidence" value="ECO:0007669"/>
    <property type="project" value="InterPro"/>
</dbReference>
<evidence type="ECO:0000313" key="6">
    <source>
        <dbReference type="Proteomes" id="UP000015101"/>
    </source>
</evidence>
<dbReference type="SUPFAM" id="SSF49313">
    <property type="entry name" value="Cadherin-like"/>
    <property type="match status" value="1"/>
</dbReference>
<keyword evidence="1" id="KW-0106">Calcium</keyword>
<keyword evidence="6" id="KW-1185">Reference proteome</keyword>
<gene>
    <name evidence="5" type="primary">20207351</name>
    <name evidence="4" type="ORF">HELRODRAFT_179552</name>
</gene>
<feature type="domain" description="Cadherin" evidence="3">
    <location>
        <begin position="60"/>
        <end position="147"/>
    </location>
</feature>
<dbReference type="Gene3D" id="2.60.120.260">
    <property type="entry name" value="Galactose-binding domain-like"/>
    <property type="match status" value="1"/>
</dbReference>
<reference evidence="5" key="3">
    <citation type="submission" date="2015-06" db="UniProtKB">
        <authorList>
            <consortium name="EnsemblMetazoa"/>
        </authorList>
    </citation>
    <scope>IDENTIFICATION</scope>
</reference>
<dbReference type="InterPro" id="IPR008979">
    <property type="entry name" value="Galactose-bd-like_sf"/>
</dbReference>
<dbReference type="Proteomes" id="UP000015101">
    <property type="component" value="Unassembled WGS sequence"/>
</dbReference>
<dbReference type="GO" id="GO:0005509">
    <property type="term" value="F:calcium ion binding"/>
    <property type="evidence" value="ECO:0007669"/>
    <property type="project" value="UniProtKB-UniRule"/>
</dbReference>
<dbReference type="HOGENOM" id="CLU_241871_0_0_1"/>
<reference evidence="6" key="1">
    <citation type="submission" date="2012-12" db="EMBL/GenBank/DDBJ databases">
        <authorList>
            <person name="Hellsten U."/>
            <person name="Grimwood J."/>
            <person name="Chapman J.A."/>
            <person name="Shapiro H."/>
            <person name="Aerts A."/>
            <person name="Otillar R.P."/>
            <person name="Terry A.Y."/>
            <person name="Boore J.L."/>
            <person name="Simakov O."/>
            <person name="Marletaz F."/>
            <person name="Cho S.-J."/>
            <person name="Edsinger-Gonzales E."/>
            <person name="Havlak P."/>
            <person name="Kuo D.-H."/>
            <person name="Larsson T."/>
            <person name="Lv J."/>
            <person name="Arendt D."/>
            <person name="Savage R."/>
            <person name="Osoegawa K."/>
            <person name="de Jong P."/>
            <person name="Lindberg D.R."/>
            <person name="Seaver E.C."/>
            <person name="Weisblat D.A."/>
            <person name="Putnam N.H."/>
            <person name="Grigoriev I.V."/>
            <person name="Rokhsar D.S."/>
        </authorList>
    </citation>
    <scope>NUCLEOTIDE SEQUENCE</scope>
</reference>
<dbReference type="EnsemblMetazoa" id="HelroT179552">
    <property type="protein sequence ID" value="HelroP179552"/>
    <property type="gene ID" value="HelroG179552"/>
</dbReference>
<dbReference type="InParanoid" id="T1FEV2"/>
<dbReference type="KEGG" id="hro:HELRODRAFT_179552"/>
<dbReference type="CTD" id="20207351"/>
<evidence type="ECO:0000259" key="3">
    <source>
        <dbReference type="PROSITE" id="PS50268"/>
    </source>
</evidence>
<evidence type="ECO:0008006" key="7">
    <source>
        <dbReference type="Google" id="ProtNLM"/>
    </source>
</evidence>
<evidence type="ECO:0000313" key="4">
    <source>
        <dbReference type="EMBL" id="ESN95220.1"/>
    </source>
</evidence>
<dbReference type="RefSeq" id="XP_009026627.1">
    <property type="nucleotide sequence ID" value="XM_009028379.1"/>
</dbReference>
<reference evidence="4 6" key="2">
    <citation type="journal article" date="2013" name="Nature">
        <title>Insights into bilaterian evolution from three spiralian genomes.</title>
        <authorList>
            <person name="Simakov O."/>
            <person name="Marletaz F."/>
            <person name="Cho S.J."/>
            <person name="Edsinger-Gonzales E."/>
            <person name="Havlak P."/>
            <person name="Hellsten U."/>
            <person name="Kuo D.H."/>
            <person name="Larsson T."/>
            <person name="Lv J."/>
            <person name="Arendt D."/>
            <person name="Savage R."/>
            <person name="Osoegawa K."/>
            <person name="de Jong P."/>
            <person name="Grimwood J."/>
            <person name="Chapman J.A."/>
            <person name="Shapiro H."/>
            <person name="Aerts A."/>
            <person name="Otillar R.P."/>
            <person name="Terry A.Y."/>
            <person name="Boore J.L."/>
            <person name="Grigoriev I.V."/>
            <person name="Lindberg D.R."/>
            <person name="Seaver E.C."/>
            <person name="Weisblat D.A."/>
            <person name="Putnam N.H."/>
            <person name="Rokhsar D.S."/>
        </authorList>
    </citation>
    <scope>NUCLEOTIDE SEQUENCE</scope>
</reference>
<proteinExistence type="predicted"/>
<feature type="domain" description="F5/8 type C" evidence="2">
    <location>
        <begin position="1477"/>
        <end position="1615"/>
    </location>
</feature>
<sequence length="1645" mass="178727">MTATLGVPFGPPARPTFARLRTAKETNVPELTVAMEYVLKMERANVCRVGLEPIATCTLLNKYVAVEVKNDALVGTNVHSVQAKDDDNMYTCQSKQCDCSKIIYKIEDGNEDDLFDIDADTGNIMLKKSLAHLVNGKVYDLKISVANLNPLNSDGNITMANPKDLGFVQITIANGVKKNDYNYDLSEAVLNRQKRQVSVPATVDNITFTLSKTGAYNNTTTMFVGSKVHFQLVIQIPPSQSIDLSVELFSPENGTTIMVLCNPVITASGSNLQYNKTAAAPVQDANDGSINYDRAVFSFGTVVNNAVATGLASVIVIEWDVVMIDSPSTVNGSYYWNVSDSTPQFNMSGPSEIPTGSSAIFHVDAYIPYPSIEMNFDAFAPFNYTDAASVCSVLIVGVGVNYECYQYKNRPVTLYPSDTGITNDRGTLALGSVTNKGSREPNNNYTDNRISLEFVISIPYNESYIDNILWVGCTLELGQNQIWASQMSFKLASSPTTVLYPNDTTLSTYLFYPKNLVLNITIAPGTAANYSVEIKTDGVKYKICSVFYKARGANIPCFNPGDPVYSSDPSDLEINKATWLLGTLENKNQIQDFDANIFQLYIYLQPLDHSGLVLQETSTVTATVTVNSFTSTSSQTLTLTNTTAIGNAVNYTSPKANLTIAFGQSSVTVNQILDIRLNVSFYPKVINLPFTINLTAPTVSGVSQFSIVRAELMSVGKNLPCADRIKLNNSITYLTQPSESLSYQATLTVGSVCNVRPTASTTLTADDSLEIRAVILINNLSSLLTSGTFITSFVYSSDPIKNNSVVLSVGAATYTNYPVNSTPVVIFDYNSMNGLAIPAGYQLTSEILIKTPPWSAADWVIRADVSHDPELSLCAIIVKEYGYDIPYINTSKPSNTTKGSSSLVNKEAWLELNKVTNLGTKSLNNTPIFDDGSFVVQVVVQISKAATVSVNLKYVNVSVDYGVNGIDRSSYINFTVIAPGSITYNSAAALPNVTFFQSPVNENSTTVPSTNCYQGQVLILTTELSYPIFNGGHTLSTKISGPSDSTINIVDYSVVFIGTNFPCLSKQMYTKSFTATANNLYNYTGNIDLGMICTFPIFRTGSNNKIRIEAIVTVNRKNPLTAGSTLAFSSVVTINGSDTTYPLTLTVINSPLNQDFNLVAGFVPVVINASNLASSMACHSSYAFQATFTILANTSDVAILTVTTPLTSSSAVLTVTDFQIVSFGKNLGSVEIPFPTSTTFSSTKLTSQNDIATINLGRITNTGHTYRAETYMAGDNDITVVANIQMADAISVLDQSPWSVTFSSTYLSSTATGLGNVTAVKSDADPVVLVISDFEITNGPYNAGDKATVTINIRHDDLSKTELDNVFLHFYIPKFMDYAGNFQSDFKNTLTPVVNSAAGNKYFSINFAHLYFTDNVTSSFDLSFLAGIMTSTAASETVRIAYELEYDIKSKPTVKTQQAYPIKFINFTMVASPFKFCPTEASLGMGSSVITDCQITGSPGSNDYVESRPGKAGWSPLLRKGKHKRYLQVNLANIVKITKVQITQKSTDKINSFMLRYSNDGLIWKNGDLLTAPNDNSVNDVTVTNPVDSSFVRFQIESTYTADTIPTFTIEFYGCITTSLVLTATEICDVRKGWQPTPAIPSKYY</sequence>
<dbReference type="eggNOG" id="ENOG502SBYB">
    <property type="taxonomic scope" value="Eukaryota"/>
</dbReference>
<dbReference type="GeneID" id="20207351"/>
<accession>T1FEV2</accession>
<organism evidence="5 6">
    <name type="scientific">Helobdella robusta</name>
    <name type="common">Californian leech</name>
    <dbReference type="NCBI Taxonomy" id="6412"/>
    <lineage>
        <taxon>Eukaryota</taxon>
        <taxon>Metazoa</taxon>
        <taxon>Spiralia</taxon>
        <taxon>Lophotrochozoa</taxon>
        <taxon>Annelida</taxon>
        <taxon>Clitellata</taxon>
        <taxon>Hirudinea</taxon>
        <taxon>Rhynchobdellida</taxon>
        <taxon>Glossiphoniidae</taxon>
        <taxon>Helobdella</taxon>
    </lineage>
</organism>
<evidence type="ECO:0000259" key="2">
    <source>
        <dbReference type="PROSITE" id="PS50022"/>
    </source>
</evidence>
<dbReference type="InterPro" id="IPR015919">
    <property type="entry name" value="Cadherin-like_sf"/>
</dbReference>
<name>T1FEV2_HELRO</name>
<dbReference type="OMA" id="KCRISYG"/>
<dbReference type="OrthoDB" id="6355129at2759"/>
<dbReference type="PROSITE" id="PS50022">
    <property type="entry name" value="FA58C_3"/>
    <property type="match status" value="1"/>
</dbReference>
<dbReference type="EMBL" id="AMQM01006880">
    <property type="status" value="NOT_ANNOTATED_CDS"/>
    <property type="molecule type" value="Genomic_DNA"/>
</dbReference>
<evidence type="ECO:0000313" key="5">
    <source>
        <dbReference type="EnsemblMetazoa" id="HelroP179552"/>
    </source>
</evidence>
<protein>
    <recommendedName>
        <fullName evidence="7">F5/8 type C domain-containing protein</fullName>
    </recommendedName>
</protein>
<dbReference type="SUPFAM" id="SSF49785">
    <property type="entry name" value="Galactose-binding domain-like"/>
    <property type="match status" value="1"/>
</dbReference>
<dbReference type="Gene3D" id="2.60.40.60">
    <property type="entry name" value="Cadherins"/>
    <property type="match status" value="1"/>
</dbReference>
<dbReference type="InterPro" id="IPR002126">
    <property type="entry name" value="Cadherin-like_dom"/>
</dbReference>
<dbReference type="InterPro" id="IPR000421">
    <property type="entry name" value="FA58C"/>
</dbReference>